<dbReference type="EMBL" id="SNYN01000012">
    <property type="protein sequence ID" value="TDQ50716.1"/>
    <property type="molecule type" value="Genomic_DNA"/>
</dbReference>
<protein>
    <submittedName>
        <fullName evidence="2">Uncharacterized protein</fullName>
    </submittedName>
</protein>
<sequence length="41" mass="4493">MDPSRSSDSVPTRRCAPDLDEPPSPSRAHTEPDHSEAVYAK</sequence>
<comment type="caution">
    <text evidence="2">The sequence shown here is derived from an EMBL/GenBank/DDBJ whole genome shotgun (WGS) entry which is preliminary data.</text>
</comment>
<evidence type="ECO:0000256" key="1">
    <source>
        <dbReference type="SAM" id="MobiDB-lite"/>
    </source>
</evidence>
<organism evidence="2 3">
    <name type="scientific">Actinorugispora endophytica</name>
    <dbReference type="NCBI Taxonomy" id="1605990"/>
    <lineage>
        <taxon>Bacteria</taxon>
        <taxon>Bacillati</taxon>
        <taxon>Actinomycetota</taxon>
        <taxon>Actinomycetes</taxon>
        <taxon>Streptosporangiales</taxon>
        <taxon>Nocardiopsidaceae</taxon>
        <taxon>Actinorugispora</taxon>
    </lineage>
</organism>
<name>A0A4R6UWR9_9ACTN</name>
<accession>A0A4R6UWR9</accession>
<feature type="compositionally biased region" description="Basic and acidic residues" evidence="1">
    <location>
        <begin position="28"/>
        <end position="41"/>
    </location>
</feature>
<gene>
    <name evidence="2" type="ORF">EV190_11221</name>
</gene>
<proteinExistence type="predicted"/>
<reference evidence="2 3" key="1">
    <citation type="submission" date="2019-03" db="EMBL/GenBank/DDBJ databases">
        <title>Genomic Encyclopedia of Type Strains, Phase IV (KMG-IV): sequencing the most valuable type-strain genomes for metagenomic binning, comparative biology and taxonomic classification.</title>
        <authorList>
            <person name="Goeker M."/>
        </authorList>
    </citation>
    <scope>NUCLEOTIDE SEQUENCE [LARGE SCALE GENOMIC DNA]</scope>
    <source>
        <strain evidence="2 3">DSM 46770</strain>
    </source>
</reference>
<evidence type="ECO:0000313" key="3">
    <source>
        <dbReference type="Proteomes" id="UP000295281"/>
    </source>
</evidence>
<feature type="compositionally biased region" description="Polar residues" evidence="1">
    <location>
        <begin position="1"/>
        <end position="10"/>
    </location>
</feature>
<evidence type="ECO:0000313" key="2">
    <source>
        <dbReference type="EMBL" id="TDQ50716.1"/>
    </source>
</evidence>
<dbReference type="Proteomes" id="UP000295281">
    <property type="component" value="Unassembled WGS sequence"/>
</dbReference>
<feature type="region of interest" description="Disordered" evidence="1">
    <location>
        <begin position="1"/>
        <end position="41"/>
    </location>
</feature>
<keyword evidence="3" id="KW-1185">Reference proteome</keyword>
<dbReference type="AlphaFoldDB" id="A0A4R6UWR9"/>